<dbReference type="Proteomes" id="UP000296455">
    <property type="component" value="Segment"/>
</dbReference>
<name>A0A4D5ZD64_9CAUD</name>
<reference evidence="1 2" key="1">
    <citation type="submission" date="2019-02" db="EMBL/GenBank/DDBJ databases">
        <title>Complete genome sequence of Burkholderia cenocepacia phage BcepSaruman.</title>
        <authorList>
            <person name="Park K."/>
            <person name="Liu M."/>
            <person name="Gill J."/>
        </authorList>
    </citation>
    <scope>NUCLEOTIDE SEQUENCE [LARGE SCALE GENOMIC DNA]</scope>
</reference>
<evidence type="ECO:0000313" key="1">
    <source>
        <dbReference type="EMBL" id="QBX06620.1"/>
    </source>
</evidence>
<evidence type="ECO:0000313" key="2">
    <source>
        <dbReference type="Proteomes" id="UP000296455"/>
    </source>
</evidence>
<sequence length="70" mass="7919">MEEDAYRFSVAALKSEYDAELHELRKTVLEGRGDVAGFIKLKESLDSRLKDRVSAVTGARSQTQNKLLYN</sequence>
<keyword evidence="2" id="KW-1185">Reference proteome</keyword>
<dbReference type="EMBL" id="MK552140">
    <property type="protein sequence ID" value="QBX06620.1"/>
    <property type="molecule type" value="Genomic_DNA"/>
</dbReference>
<accession>A0A4D5ZD64</accession>
<proteinExistence type="predicted"/>
<gene>
    <name evidence="1" type="ORF">BcepSaruman_207</name>
</gene>
<protein>
    <submittedName>
        <fullName evidence="1">Uncharacterized protein</fullName>
    </submittedName>
</protein>
<organism evidence="1 2">
    <name type="scientific">Burkholderia phage BcepSaruman</name>
    <dbReference type="NCBI Taxonomy" id="2530032"/>
    <lineage>
        <taxon>Viruses</taxon>
        <taxon>Duplodnaviria</taxon>
        <taxon>Heunggongvirae</taxon>
        <taxon>Uroviricota</taxon>
        <taxon>Caudoviricetes</taxon>
        <taxon>Sarumanvirus</taxon>
        <taxon>Sarumanvirus bcepsaruman</taxon>
    </lineage>
</organism>